<evidence type="ECO:0000313" key="6">
    <source>
        <dbReference type="EMBL" id="AEN98996.1"/>
    </source>
</evidence>
<evidence type="ECO:0000313" key="7">
    <source>
        <dbReference type="Proteomes" id="UP000001285"/>
    </source>
</evidence>
<evidence type="ECO:0000256" key="3">
    <source>
        <dbReference type="ARBA" id="ARBA00023211"/>
    </source>
</evidence>
<dbReference type="EMBL" id="CP002461">
    <property type="protein sequence ID" value="AEN98996.1"/>
    <property type="molecule type" value="Genomic_DNA"/>
</dbReference>
<feature type="domain" description="Peptidase M24" evidence="4">
    <location>
        <begin position="170"/>
        <end position="373"/>
    </location>
</feature>
<dbReference type="Pfam" id="PF00557">
    <property type="entry name" value="Peptidase_M24"/>
    <property type="match status" value="1"/>
</dbReference>
<dbReference type="PANTHER" id="PTHR46112">
    <property type="entry name" value="AMINOPEPTIDASE"/>
    <property type="match status" value="1"/>
</dbReference>
<dbReference type="EC" id="3.4.13.9" evidence="6"/>
<keyword evidence="7" id="KW-1185">Reference proteome</keyword>
<name>G2KVI1_FRUST</name>
<organism evidence="6 7">
    <name type="scientific">Fructilactobacillus sanfranciscensis (strain TMW 1.1304)</name>
    <name type="common">Lactobacillus sanfranciscensis</name>
    <dbReference type="NCBI Taxonomy" id="714313"/>
    <lineage>
        <taxon>Bacteria</taxon>
        <taxon>Bacillati</taxon>
        <taxon>Bacillota</taxon>
        <taxon>Bacilli</taxon>
        <taxon>Lactobacillales</taxon>
        <taxon>Lactobacillaceae</taxon>
        <taxon>Fructilactobacillus</taxon>
    </lineage>
</organism>
<dbReference type="InterPro" id="IPR029149">
    <property type="entry name" value="Creatin/AminoP/Spt16_N"/>
</dbReference>
<reference evidence="6 7" key="1">
    <citation type="journal article" date="2011" name="Microb. Cell Fact.">
        <title>Genomic analysis reveals Lactobacillus sanfranciscensis as stable element in traditional sourdoughs.</title>
        <authorList>
            <person name="Vogel R.F."/>
            <person name="Pavlovic M."/>
            <person name="Ehrmann M.A."/>
            <person name="Wiezer A."/>
            <person name="Liesegang H."/>
            <person name="Offschanka S."/>
            <person name="Voget S."/>
            <person name="Angelov A."/>
            <person name="Bocker G."/>
            <person name="Liebl W."/>
        </authorList>
    </citation>
    <scope>NUCLEOTIDE SEQUENCE [LARGE SCALE GENOMIC DNA]</scope>
    <source>
        <strain evidence="6 7">TMW 1.1304</strain>
    </source>
</reference>
<dbReference type="SUPFAM" id="SSF53092">
    <property type="entry name" value="Creatinase/prolidase N-terminal domain"/>
    <property type="match status" value="1"/>
</dbReference>
<dbReference type="AlphaFoldDB" id="G2KVI1"/>
<gene>
    <name evidence="6" type="primary">pepQ</name>
    <name evidence="6" type="ordered locus">LSA_05620</name>
</gene>
<comment type="similarity">
    <text evidence="2">Belongs to the peptidase M24B family.</text>
</comment>
<accession>G2KVI1</accession>
<protein>
    <submittedName>
        <fullName evidence="6">Xaa-Pro dipeptidase</fullName>
        <ecNumber evidence="6">3.4.11.9</ecNumber>
        <ecNumber evidence="6">3.4.13.9</ecNumber>
    </submittedName>
</protein>
<dbReference type="GO" id="GO:0102009">
    <property type="term" value="F:proline dipeptidase activity"/>
    <property type="evidence" value="ECO:0007669"/>
    <property type="project" value="UniProtKB-EC"/>
</dbReference>
<keyword evidence="6" id="KW-0224">Dipeptidase</keyword>
<dbReference type="Gene3D" id="3.40.350.10">
    <property type="entry name" value="Creatinase/prolidase N-terminal domain"/>
    <property type="match status" value="1"/>
</dbReference>
<evidence type="ECO:0000256" key="1">
    <source>
        <dbReference type="ARBA" id="ARBA00001936"/>
    </source>
</evidence>
<dbReference type="InterPro" id="IPR036005">
    <property type="entry name" value="Creatinase/aminopeptidase-like"/>
</dbReference>
<dbReference type="EC" id="3.4.11.9" evidence="6"/>
<dbReference type="MEROPS" id="M24.006"/>
<dbReference type="eggNOG" id="COG0006">
    <property type="taxonomic scope" value="Bacteria"/>
</dbReference>
<dbReference type="CDD" id="cd01092">
    <property type="entry name" value="APP-like"/>
    <property type="match status" value="1"/>
</dbReference>
<dbReference type="GO" id="GO:0004177">
    <property type="term" value="F:aminopeptidase activity"/>
    <property type="evidence" value="ECO:0007669"/>
    <property type="project" value="UniProtKB-KW"/>
</dbReference>
<dbReference type="STRING" id="714313.LSA_05620"/>
<proteinExistence type="inferred from homology"/>
<dbReference type="InterPro" id="IPR000587">
    <property type="entry name" value="Creatinase_N"/>
</dbReference>
<keyword evidence="6" id="KW-0031">Aminopeptidase</keyword>
<keyword evidence="3" id="KW-0464">Manganese</keyword>
<evidence type="ECO:0000259" key="5">
    <source>
        <dbReference type="Pfam" id="PF01321"/>
    </source>
</evidence>
<evidence type="ECO:0000256" key="2">
    <source>
        <dbReference type="ARBA" id="ARBA00008766"/>
    </source>
</evidence>
<dbReference type="Pfam" id="PF01321">
    <property type="entry name" value="Creatinase_N"/>
    <property type="match status" value="1"/>
</dbReference>
<dbReference type="HOGENOM" id="CLU_017266_4_2_9"/>
<sequence>MQYVTSMVVFKFYCAKITEKHGGYNMEKLKELQKYVKEQNLNVAYISNYEDVQYFTGFGSDPIERVLALIVFPDADPFLFAPALEVEDIQKSGWPYKVFGYLDHEKPFAMIADHIKEINPNPVNWGIEMNNLVVDRLHALKKEFPSANFNHDLTPEVQRLHLIKTDDEIEKLRAAGREADFAFKVGFETIKPGITEADVAAEIEYQLKKRGVMQMSFPTLIQAGKHASQPHGDTSTRKIEDNELVLLDLGTVHDGYISDASRTVAVGKLNDTQADIYKVCLEAQLAAQAAVKPGITAAELDKIARNIIDKAGYGKYFIHRLGHGMGMSEHEFPSIMEGNDLKLEENMCFSLEPGIYIPGVAGVRIEDCVRVTKDGCEPFTHTAKTLQTVFK</sequence>
<evidence type="ECO:0000259" key="4">
    <source>
        <dbReference type="Pfam" id="PF00557"/>
    </source>
</evidence>
<dbReference type="PANTHER" id="PTHR46112:SF10">
    <property type="entry name" value="DIPEPTIDASE YKVY-RELATED"/>
    <property type="match status" value="1"/>
</dbReference>
<dbReference type="InterPro" id="IPR000994">
    <property type="entry name" value="Pept_M24"/>
</dbReference>
<dbReference type="SUPFAM" id="SSF55920">
    <property type="entry name" value="Creatinase/aminopeptidase"/>
    <property type="match status" value="1"/>
</dbReference>
<keyword evidence="6" id="KW-0645">Protease</keyword>
<dbReference type="Gene3D" id="3.90.230.10">
    <property type="entry name" value="Creatinase/methionine aminopeptidase superfamily"/>
    <property type="match status" value="1"/>
</dbReference>
<feature type="domain" description="Creatinase N-terminal" evidence="5">
    <location>
        <begin position="29"/>
        <end position="160"/>
    </location>
</feature>
<keyword evidence="6" id="KW-0378">Hydrolase</keyword>
<dbReference type="InterPro" id="IPR050659">
    <property type="entry name" value="Peptidase_M24B"/>
</dbReference>
<dbReference type="KEGG" id="lsn:LSA_05620"/>
<dbReference type="Proteomes" id="UP000001285">
    <property type="component" value="Chromosome"/>
</dbReference>
<comment type="cofactor">
    <cofactor evidence="1">
        <name>Mn(2+)</name>
        <dbReference type="ChEBI" id="CHEBI:29035"/>
    </cofactor>
</comment>